<evidence type="ECO:0000256" key="5">
    <source>
        <dbReference type="ARBA" id="ARBA00022989"/>
    </source>
</evidence>
<dbReference type="InterPro" id="IPR050171">
    <property type="entry name" value="MFS_Transporters"/>
</dbReference>
<dbReference type="Pfam" id="PF07690">
    <property type="entry name" value="MFS_1"/>
    <property type="match status" value="1"/>
</dbReference>
<evidence type="ECO:0000256" key="1">
    <source>
        <dbReference type="ARBA" id="ARBA00004651"/>
    </source>
</evidence>
<evidence type="ECO:0000256" key="7">
    <source>
        <dbReference type="SAM" id="Phobius"/>
    </source>
</evidence>
<evidence type="ECO:0000256" key="3">
    <source>
        <dbReference type="ARBA" id="ARBA00022475"/>
    </source>
</evidence>
<name>A0A381ZUY9_9ZZZZ</name>
<dbReference type="AlphaFoldDB" id="A0A381ZUY9"/>
<comment type="subcellular location">
    <subcellularLocation>
        <location evidence="1">Cell membrane</location>
        <topology evidence="1">Multi-pass membrane protein</topology>
    </subcellularLocation>
</comment>
<dbReference type="InterPro" id="IPR011701">
    <property type="entry name" value="MFS"/>
</dbReference>
<evidence type="ECO:0000256" key="6">
    <source>
        <dbReference type="ARBA" id="ARBA00023136"/>
    </source>
</evidence>
<dbReference type="SUPFAM" id="SSF103473">
    <property type="entry name" value="MFS general substrate transporter"/>
    <property type="match status" value="1"/>
</dbReference>
<dbReference type="Gene3D" id="1.20.1250.20">
    <property type="entry name" value="MFS general substrate transporter like domains"/>
    <property type="match status" value="2"/>
</dbReference>
<dbReference type="EMBL" id="UINC01022776">
    <property type="protein sequence ID" value="SVA93095.1"/>
    <property type="molecule type" value="Genomic_DNA"/>
</dbReference>
<feature type="transmembrane region" description="Helical" evidence="7">
    <location>
        <begin position="138"/>
        <end position="156"/>
    </location>
</feature>
<dbReference type="GO" id="GO:0005886">
    <property type="term" value="C:plasma membrane"/>
    <property type="evidence" value="ECO:0007669"/>
    <property type="project" value="UniProtKB-SubCell"/>
</dbReference>
<feature type="domain" description="Major facilitator superfamily (MFS) profile" evidence="8">
    <location>
        <begin position="11"/>
        <end position="326"/>
    </location>
</feature>
<dbReference type="InterPro" id="IPR020846">
    <property type="entry name" value="MFS_dom"/>
</dbReference>
<feature type="transmembrane region" description="Helical" evidence="7">
    <location>
        <begin position="49"/>
        <end position="70"/>
    </location>
</feature>
<feature type="transmembrane region" description="Helical" evidence="7">
    <location>
        <begin position="101"/>
        <end position="118"/>
    </location>
</feature>
<dbReference type="PANTHER" id="PTHR23517">
    <property type="entry name" value="RESISTANCE PROTEIN MDTM, PUTATIVE-RELATED-RELATED"/>
    <property type="match status" value="1"/>
</dbReference>
<feature type="transmembrane region" description="Helical" evidence="7">
    <location>
        <begin position="77"/>
        <end position="95"/>
    </location>
</feature>
<evidence type="ECO:0000256" key="2">
    <source>
        <dbReference type="ARBA" id="ARBA00022448"/>
    </source>
</evidence>
<keyword evidence="6 7" id="KW-0472">Membrane</keyword>
<feature type="non-terminal residue" evidence="9">
    <location>
        <position position="326"/>
    </location>
</feature>
<evidence type="ECO:0000256" key="4">
    <source>
        <dbReference type="ARBA" id="ARBA00022692"/>
    </source>
</evidence>
<protein>
    <recommendedName>
        <fullName evidence="8">Major facilitator superfamily (MFS) profile domain-containing protein</fullName>
    </recommendedName>
</protein>
<evidence type="ECO:0000259" key="8">
    <source>
        <dbReference type="PROSITE" id="PS50850"/>
    </source>
</evidence>
<dbReference type="InterPro" id="IPR036259">
    <property type="entry name" value="MFS_trans_sf"/>
</dbReference>
<keyword evidence="3" id="KW-1003">Cell membrane</keyword>
<reference evidence="9" key="1">
    <citation type="submission" date="2018-05" db="EMBL/GenBank/DDBJ databases">
        <authorList>
            <person name="Lanie J.A."/>
            <person name="Ng W.-L."/>
            <person name="Kazmierczak K.M."/>
            <person name="Andrzejewski T.M."/>
            <person name="Davidsen T.M."/>
            <person name="Wayne K.J."/>
            <person name="Tettelin H."/>
            <person name="Glass J.I."/>
            <person name="Rusch D."/>
            <person name="Podicherti R."/>
            <person name="Tsui H.-C.T."/>
            <person name="Winkler M.E."/>
        </authorList>
    </citation>
    <scope>NUCLEOTIDE SEQUENCE</scope>
</reference>
<gene>
    <name evidence="9" type="ORF">METZ01_LOCUS145949</name>
</gene>
<dbReference type="PROSITE" id="PS50850">
    <property type="entry name" value="MFS"/>
    <property type="match status" value="1"/>
</dbReference>
<evidence type="ECO:0000313" key="9">
    <source>
        <dbReference type="EMBL" id="SVA93095.1"/>
    </source>
</evidence>
<feature type="transmembrane region" description="Helical" evidence="7">
    <location>
        <begin position="168"/>
        <end position="188"/>
    </location>
</feature>
<keyword evidence="2" id="KW-0813">Transport</keyword>
<keyword evidence="5 7" id="KW-1133">Transmembrane helix</keyword>
<proteinExistence type="predicted"/>
<accession>A0A381ZUY9</accession>
<feature type="transmembrane region" description="Helical" evidence="7">
    <location>
        <begin position="221"/>
        <end position="244"/>
    </location>
</feature>
<feature type="transmembrane region" description="Helical" evidence="7">
    <location>
        <begin position="256"/>
        <end position="278"/>
    </location>
</feature>
<dbReference type="GO" id="GO:0022857">
    <property type="term" value="F:transmembrane transporter activity"/>
    <property type="evidence" value="ECO:0007669"/>
    <property type="project" value="InterPro"/>
</dbReference>
<keyword evidence="4 7" id="KW-0812">Transmembrane</keyword>
<feature type="transmembrane region" description="Helical" evidence="7">
    <location>
        <begin position="290"/>
        <end position="316"/>
    </location>
</feature>
<organism evidence="9">
    <name type="scientific">marine metagenome</name>
    <dbReference type="NCBI Taxonomy" id="408172"/>
    <lineage>
        <taxon>unclassified sequences</taxon>
        <taxon>metagenomes</taxon>
        <taxon>ecological metagenomes</taxon>
    </lineage>
</organism>
<sequence length="326" mass="37210">MRKFFLFDPKLLVFGFFIVFFASYGQTFFISLFNEQIREHYHLTDGEFGLVYAIATTLSSLILVSFGKLIDFIDLRLYSFVVSLGLSLACFGMFIFYENVVFLFLIIFALRFFGQGGMSHAGETTMARYFGKDRGKAISISTLGGMTGFMLLPLIVVKLSKVFGAQNVWLIASLSIILFIPFLFLILNNQSDRHKSFRKKIINDPHDKRWRTRDVLLDQKFYVYLPISISAPFISTGLMFHQVFIITQKDWTFEMLGTGFVFLGIFSIIGLIIGGPIIDKYNTRKAVLSSLLPVLLGVFVLLYFNNYIFLFVYMSFLGLNIGISTP</sequence>